<keyword evidence="2" id="KW-1185">Reference proteome</keyword>
<evidence type="ECO:0000313" key="2">
    <source>
        <dbReference type="Proteomes" id="UP000598488"/>
    </source>
</evidence>
<proteinExistence type="predicted"/>
<evidence type="ECO:0008006" key="3">
    <source>
        <dbReference type="Google" id="ProtNLM"/>
    </source>
</evidence>
<evidence type="ECO:0000313" key="1">
    <source>
        <dbReference type="EMBL" id="MBJ7550780.1"/>
    </source>
</evidence>
<sequence>MSEVKTFSQTLYPGKALIVLNGEHNPLFRLAHVSHELTQHGNSYTVEISSVNAGKHRRTRLQGETMQLGQMLIRFEPSTNHPKAAKLVFVEKPSSFHVLPDADLKKAVGM</sequence>
<gene>
    <name evidence="1" type="ORF">JHD44_08810</name>
</gene>
<reference evidence="1 2" key="1">
    <citation type="submission" date="2020-12" db="EMBL/GenBank/DDBJ databases">
        <title>Comparative genome analysis of fungal antagonists Marinomonas ostreistagni 398 and M. spartinae 468.</title>
        <authorList>
            <person name="Fields J.L."/>
            <person name="Mavrodi O.V."/>
            <person name="Biber P.D."/>
            <person name="Indest K.J."/>
            <person name="Mavrodi D.V."/>
        </authorList>
    </citation>
    <scope>NUCLEOTIDE SEQUENCE [LARGE SCALE GENOMIC DNA]</scope>
    <source>
        <strain evidence="1 2">USM7</strain>
    </source>
</reference>
<dbReference type="Proteomes" id="UP000598488">
    <property type="component" value="Unassembled WGS sequence"/>
</dbReference>
<comment type="caution">
    <text evidence="1">The sequence shown here is derived from an EMBL/GenBank/DDBJ whole genome shotgun (WGS) entry which is preliminary data.</text>
</comment>
<accession>A0ABS0ZAU7</accession>
<protein>
    <recommendedName>
        <fullName evidence="3">Elongation factor P</fullName>
    </recommendedName>
</protein>
<name>A0ABS0ZAU7_9GAMM</name>
<organism evidence="1 2">
    <name type="scientific">Marinomonas ostreistagni</name>
    <dbReference type="NCBI Taxonomy" id="359209"/>
    <lineage>
        <taxon>Bacteria</taxon>
        <taxon>Pseudomonadati</taxon>
        <taxon>Pseudomonadota</taxon>
        <taxon>Gammaproteobacteria</taxon>
        <taxon>Oceanospirillales</taxon>
        <taxon>Oceanospirillaceae</taxon>
        <taxon>Marinomonas</taxon>
    </lineage>
</organism>
<dbReference type="EMBL" id="JAEMUH010000007">
    <property type="protein sequence ID" value="MBJ7550780.1"/>
    <property type="molecule type" value="Genomic_DNA"/>
</dbReference>
<dbReference type="RefSeq" id="WP_199462391.1">
    <property type="nucleotide sequence ID" value="NZ_JAEMUH010000007.1"/>
</dbReference>